<protein>
    <submittedName>
        <fullName evidence="5">SDR family oxidoreductase</fullName>
    </submittedName>
</protein>
<accession>A0ABY0AZX5</accession>
<dbReference type="InterPro" id="IPR050259">
    <property type="entry name" value="SDR"/>
</dbReference>
<organism evidence="5 6">
    <name type="scientific">Rhizobium fabae</name>
    <dbReference type="NCBI Taxonomy" id="573179"/>
    <lineage>
        <taxon>Bacteria</taxon>
        <taxon>Pseudomonadati</taxon>
        <taxon>Pseudomonadota</taxon>
        <taxon>Alphaproteobacteria</taxon>
        <taxon>Hyphomicrobiales</taxon>
        <taxon>Rhizobiaceae</taxon>
        <taxon>Rhizobium/Agrobacterium group</taxon>
        <taxon>Rhizobium</taxon>
    </lineage>
</organism>
<keyword evidence="6" id="KW-1185">Reference proteome</keyword>
<evidence type="ECO:0000313" key="6">
    <source>
        <dbReference type="Proteomes" id="UP000272004"/>
    </source>
</evidence>
<dbReference type="SUPFAM" id="SSF51735">
    <property type="entry name" value="NAD(P)-binding Rossmann-fold domains"/>
    <property type="match status" value="1"/>
</dbReference>
<comment type="caution">
    <text evidence="5">The sequence shown here is derived from an EMBL/GenBank/DDBJ whole genome shotgun (WGS) entry which is preliminary data.</text>
</comment>
<name>A0ABY0AZX5_9HYPH</name>
<evidence type="ECO:0000256" key="2">
    <source>
        <dbReference type="ARBA" id="ARBA00023002"/>
    </source>
</evidence>
<evidence type="ECO:0000313" key="5">
    <source>
        <dbReference type="EMBL" id="RUM06261.1"/>
    </source>
</evidence>
<reference evidence="5 6" key="1">
    <citation type="submission" date="2018-11" db="EMBL/GenBank/DDBJ databases">
        <authorList>
            <person name="Huo Y."/>
        </authorList>
    </citation>
    <scope>NUCLEOTIDE SEQUENCE [LARGE SCALE GENOMIC DNA]</scope>
    <source>
        <strain evidence="5 6">CCBAU 33202</strain>
    </source>
</reference>
<gene>
    <name evidence="5" type="ORF">EFB14_31440</name>
</gene>
<dbReference type="PANTHER" id="PTHR42879">
    <property type="entry name" value="3-OXOACYL-(ACYL-CARRIER-PROTEIN) REDUCTASE"/>
    <property type="match status" value="1"/>
</dbReference>
<dbReference type="EMBL" id="RJJU01000026">
    <property type="protein sequence ID" value="RUM06261.1"/>
    <property type="molecule type" value="Genomic_DNA"/>
</dbReference>
<dbReference type="RefSeq" id="WP_126830602.1">
    <property type="nucleotide sequence ID" value="NZ_JACIDG010000028.1"/>
</dbReference>
<dbReference type="InterPro" id="IPR020904">
    <property type="entry name" value="Sc_DH/Rdtase_CS"/>
</dbReference>
<dbReference type="CDD" id="cd05233">
    <property type="entry name" value="SDR_c"/>
    <property type="match status" value="1"/>
</dbReference>
<evidence type="ECO:0000256" key="3">
    <source>
        <dbReference type="RuleBase" id="RU000363"/>
    </source>
</evidence>
<feature type="domain" description="Ketoreductase" evidence="4">
    <location>
        <begin position="6"/>
        <end position="176"/>
    </location>
</feature>
<dbReference type="PRINTS" id="PR00080">
    <property type="entry name" value="SDRFAMILY"/>
</dbReference>
<comment type="similarity">
    <text evidence="1 3">Belongs to the short-chain dehydrogenases/reductases (SDR) family.</text>
</comment>
<dbReference type="PRINTS" id="PR00081">
    <property type="entry name" value="GDHRDH"/>
</dbReference>
<dbReference type="InterPro" id="IPR002347">
    <property type="entry name" value="SDR_fam"/>
</dbReference>
<proteinExistence type="inferred from homology"/>
<dbReference type="Proteomes" id="UP000272004">
    <property type="component" value="Unassembled WGS sequence"/>
</dbReference>
<dbReference type="PROSITE" id="PS00061">
    <property type="entry name" value="ADH_SHORT"/>
    <property type="match status" value="1"/>
</dbReference>
<evidence type="ECO:0000259" key="4">
    <source>
        <dbReference type="SMART" id="SM00822"/>
    </source>
</evidence>
<evidence type="ECO:0000256" key="1">
    <source>
        <dbReference type="ARBA" id="ARBA00006484"/>
    </source>
</evidence>
<dbReference type="SMART" id="SM00822">
    <property type="entry name" value="PKS_KR"/>
    <property type="match status" value="1"/>
</dbReference>
<dbReference type="InterPro" id="IPR057326">
    <property type="entry name" value="KR_dom"/>
</dbReference>
<sequence length="247" mass="25751">MSLWGKHIVVTGGGSGVGAETAKVLSLAGASVTILGRREAQLQTQSLPYQVCDVTDAAAVRAAFEAARKKSGPIVGVVANAGAAESAPFQRTDIEAFRSMMEVNLLGVVNVWQAALSDMKAAEWGRMIAIASTAGLKGYSYVSAYCAAKHAVVGLTRALAQELAMTGITVNAICPGFIDTPMLDRSIDNIVAKTRMSGDKARLSLASVNPQNRFIQPTEVAQTALWLFSEAAKSVNGHALALSGGEV</sequence>
<dbReference type="Pfam" id="PF00106">
    <property type="entry name" value="adh_short"/>
    <property type="match status" value="1"/>
</dbReference>
<keyword evidence="2" id="KW-0560">Oxidoreductase</keyword>
<dbReference type="InterPro" id="IPR036291">
    <property type="entry name" value="NAD(P)-bd_dom_sf"/>
</dbReference>
<dbReference type="PANTHER" id="PTHR42879:SF2">
    <property type="entry name" value="3-OXOACYL-[ACYL-CARRIER-PROTEIN] REDUCTASE FABG"/>
    <property type="match status" value="1"/>
</dbReference>
<dbReference type="Gene3D" id="3.40.50.720">
    <property type="entry name" value="NAD(P)-binding Rossmann-like Domain"/>
    <property type="match status" value="1"/>
</dbReference>